<sequence>MVNYKEITLWWDKKKETLANLERQIYAFEGSYLEDTQLYGNIIRGWDRYLASNKLTNSKADKRNLKFKEAERLFSKSSITSMAAVSGLVESQDKGEINSESDSQTGNSGSEDMAPVLKESDVNGSKAGTMILLHLPSMERCTTVSQIFD</sequence>
<keyword evidence="8" id="KW-0539">Nucleus</keyword>
<keyword evidence="6" id="KW-0175">Coiled coil</keyword>
<organism evidence="11 12">
    <name type="scientific">Rhodnius prolixus</name>
    <name type="common">Triatomid bug</name>
    <dbReference type="NCBI Taxonomy" id="13249"/>
    <lineage>
        <taxon>Eukaryota</taxon>
        <taxon>Metazoa</taxon>
        <taxon>Ecdysozoa</taxon>
        <taxon>Arthropoda</taxon>
        <taxon>Hexapoda</taxon>
        <taxon>Insecta</taxon>
        <taxon>Pterygota</taxon>
        <taxon>Neoptera</taxon>
        <taxon>Paraneoptera</taxon>
        <taxon>Hemiptera</taxon>
        <taxon>Heteroptera</taxon>
        <taxon>Panheteroptera</taxon>
        <taxon>Cimicomorpha</taxon>
        <taxon>Reduviidae</taxon>
        <taxon>Triatominae</taxon>
        <taxon>Rhodnius</taxon>
    </lineage>
</organism>
<evidence type="ECO:0000256" key="4">
    <source>
        <dbReference type="ARBA" id="ARBA00022853"/>
    </source>
</evidence>
<proteinExistence type="inferred from homology"/>
<dbReference type="VEuPathDB" id="VectorBase:RPRC010322"/>
<evidence type="ECO:0000256" key="2">
    <source>
        <dbReference type="ARBA" id="ARBA00010916"/>
    </source>
</evidence>
<dbReference type="GO" id="GO:0006325">
    <property type="term" value="P:chromatin organization"/>
    <property type="evidence" value="ECO:0007669"/>
    <property type="project" value="UniProtKB-KW"/>
</dbReference>
<keyword evidence="12" id="KW-1185">Reference proteome</keyword>
<dbReference type="AlphaFoldDB" id="T1I202"/>
<dbReference type="FunCoup" id="T1I202">
    <property type="interactions" value="57"/>
</dbReference>
<evidence type="ECO:0000256" key="1">
    <source>
        <dbReference type="ARBA" id="ARBA00004123"/>
    </source>
</evidence>
<evidence type="ECO:0000256" key="5">
    <source>
        <dbReference type="ARBA" id="ARBA00023015"/>
    </source>
</evidence>
<dbReference type="HOGENOM" id="CLU_1751977_0_0_1"/>
<protein>
    <recommendedName>
        <fullName evidence="3">Chromatin modification-related protein MEAF6</fullName>
    </recommendedName>
</protein>
<dbReference type="GO" id="GO:0005634">
    <property type="term" value="C:nucleus"/>
    <property type="evidence" value="ECO:0007669"/>
    <property type="project" value="UniProtKB-SubCell"/>
</dbReference>
<dbReference type="InParanoid" id="T1I202"/>
<evidence type="ECO:0000313" key="11">
    <source>
        <dbReference type="EnsemblMetazoa" id="RPRC010322-PA"/>
    </source>
</evidence>
<dbReference type="Pfam" id="PF09340">
    <property type="entry name" value="NuA4"/>
    <property type="match status" value="1"/>
</dbReference>
<dbReference type="STRING" id="13249.T1I202"/>
<dbReference type="EnsemblMetazoa" id="RPRC010322-RA">
    <property type="protein sequence ID" value="RPRC010322-PA"/>
    <property type="gene ID" value="RPRC010322"/>
</dbReference>
<dbReference type="Proteomes" id="UP000015103">
    <property type="component" value="Unassembled WGS sequence"/>
</dbReference>
<dbReference type="InterPro" id="IPR015418">
    <property type="entry name" value="Eaf6"/>
</dbReference>
<dbReference type="EMBL" id="ACPB03005164">
    <property type="status" value="NOT_ANNOTATED_CDS"/>
    <property type="molecule type" value="Genomic_DNA"/>
</dbReference>
<evidence type="ECO:0000256" key="6">
    <source>
        <dbReference type="ARBA" id="ARBA00023054"/>
    </source>
</evidence>
<name>T1I202_RHOPR</name>
<evidence type="ECO:0000256" key="7">
    <source>
        <dbReference type="ARBA" id="ARBA00023163"/>
    </source>
</evidence>
<comment type="similarity">
    <text evidence="2 9">Belongs to the EAF6 family.</text>
</comment>
<keyword evidence="4" id="KW-0156">Chromatin regulator</keyword>
<evidence type="ECO:0000256" key="9">
    <source>
        <dbReference type="RuleBase" id="RU368022"/>
    </source>
</evidence>
<accession>T1I202</accession>
<keyword evidence="5 9" id="KW-0805">Transcription regulation</keyword>
<keyword evidence="7 9" id="KW-0804">Transcription</keyword>
<dbReference type="eggNOG" id="KOG3856">
    <property type="taxonomic scope" value="Eukaryota"/>
</dbReference>
<feature type="compositionally biased region" description="Polar residues" evidence="10">
    <location>
        <begin position="98"/>
        <end position="110"/>
    </location>
</feature>
<evidence type="ECO:0000256" key="10">
    <source>
        <dbReference type="SAM" id="MobiDB-lite"/>
    </source>
</evidence>
<reference evidence="11" key="1">
    <citation type="submission" date="2015-05" db="UniProtKB">
        <authorList>
            <consortium name="EnsemblMetazoa"/>
        </authorList>
    </citation>
    <scope>IDENTIFICATION</scope>
</reference>
<evidence type="ECO:0000256" key="3">
    <source>
        <dbReference type="ARBA" id="ARBA00019141"/>
    </source>
</evidence>
<evidence type="ECO:0000256" key="8">
    <source>
        <dbReference type="ARBA" id="ARBA00023242"/>
    </source>
</evidence>
<feature type="region of interest" description="Disordered" evidence="10">
    <location>
        <begin position="90"/>
        <end position="115"/>
    </location>
</feature>
<comment type="subcellular location">
    <subcellularLocation>
        <location evidence="1">Nucleus</location>
    </subcellularLocation>
</comment>
<evidence type="ECO:0000313" key="12">
    <source>
        <dbReference type="Proteomes" id="UP000015103"/>
    </source>
</evidence>
<dbReference type="PANTHER" id="PTHR13476">
    <property type="entry name" value="CHROMATIN MODIFICATION-RELATED PROTEIN MEAF6"/>
    <property type="match status" value="1"/>
</dbReference>
<dbReference type="GO" id="GO:0000123">
    <property type="term" value="C:histone acetyltransferase complex"/>
    <property type="evidence" value="ECO:0007669"/>
    <property type="project" value="InterPro"/>
</dbReference>